<dbReference type="Proteomes" id="UP000007875">
    <property type="component" value="Unassembled WGS sequence"/>
</dbReference>
<proteinExistence type="predicted"/>
<organism evidence="1 2">
    <name type="scientific">Ciona savignyi</name>
    <name type="common">Pacific transparent sea squirt</name>
    <dbReference type="NCBI Taxonomy" id="51511"/>
    <lineage>
        <taxon>Eukaryota</taxon>
        <taxon>Metazoa</taxon>
        <taxon>Chordata</taxon>
        <taxon>Tunicata</taxon>
        <taxon>Ascidiacea</taxon>
        <taxon>Phlebobranchia</taxon>
        <taxon>Cionidae</taxon>
        <taxon>Ciona</taxon>
    </lineage>
</organism>
<keyword evidence="2" id="KW-1185">Reference proteome</keyword>
<evidence type="ECO:0000313" key="2">
    <source>
        <dbReference type="Proteomes" id="UP000007875"/>
    </source>
</evidence>
<dbReference type="Ensembl" id="ENSCSAVT00000013549.1">
    <property type="protein sequence ID" value="ENSCSAVP00000013397.1"/>
    <property type="gene ID" value="ENSCSAVG00000007854.1"/>
</dbReference>
<dbReference type="InParanoid" id="H2Z735"/>
<name>H2Z735_CIOSA</name>
<reference evidence="1" key="2">
    <citation type="submission" date="2025-08" db="UniProtKB">
        <authorList>
            <consortium name="Ensembl"/>
        </authorList>
    </citation>
    <scope>IDENTIFICATION</scope>
</reference>
<protein>
    <submittedName>
        <fullName evidence="1">Uncharacterized protein</fullName>
    </submittedName>
</protein>
<sequence length="167" mass="19126">EVNATTSATRSRRNALSKTQQHLKEFREFLSRKRPADVVKKPDYHKELLQLFSSANVTSRSDFLTSLVRTQKARLGTIQTYHNLAELYAEAMSSRPELGFKISRYADLVRPPVTTMISKLLLKPMSWFGDGEVSATCQFTKHLVEKTIWSPGLFSKGKYFTGEMCEW</sequence>
<reference evidence="2" key="1">
    <citation type="submission" date="2003-08" db="EMBL/GenBank/DDBJ databases">
        <authorList>
            <person name="Birren B."/>
            <person name="Nusbaum C."/>
            <person name="Abebe A."/>
            <person name="Abouelleil A."/>
            <person name="Adekoya E."/>
            <person name="Ait-zahra M."/>
            <person name="Allen N."/>
            <person name="Allen T."/>
            <person name="An P."/>
            <person name="Anderson M."/>
            <person name="Anderson S."/>
            <person name="Arachchi H."/>
            <person name="Armbruster J."/>
            <person name="Bachantsang P."/>
            <person name="Baldwin J."/>
            <person name="Barry A."/>
            <person name="Bayul T."/>
            <person name="Blitshsteyn B."/>
            <person name="Bloom T."/>
            <person name="Blye J."/>
            <person name="Boguslavskiy L."/>
            <person name="Borowsky M."/>
            <person name="Boukhgalter B."/>
            <person name="Brunache A."/>
            <person name="Butler J."/>
            <person name="Calixte N."/>
            <person name="Calvo S."/>
            <person name="Camarata J."/>
            <person name="Campo K."/>
            <person name="Chang J."/>
            <person name="Cheshatsang Y."/>
            <person name="Citroen M."/>
            <person name="Collymore A."/>
            <person name="Considine T."/>
            <person name="Cook A."/>
            <person name="Cooke P."/>
            <person name="Corum B."/>
            <person name="Cuomo C."/>
            <person name="David R."/>
            <person name="Dawoe T."/>
            <person name="Degray S."/>
            <person name="Dodge S."/>
            <person name="Dooley K."/>
            <person name="Dorje P."/>
            <person name="Dorjee K."/>
            <person name="Dorris L."/>
            <person name="Duffey N."/>
            <person name="Dupes A."/>
            <person name="Elkins T."/>
            <person name="Engels R."/>
            <person name="Erickson J."/>
            <person name="Farina A."/>
            <person name="Faro S."/>
            <person name="Ferreira P."/>
            <person name="Fischer H."/>
            <person name="Fitzgerald M."/>
            <person name="Foley K."/>
            <person name="Gage D."/>
            <person name="Galagan J."/>
            <person name="Gearin G."/>
            <person name="Gnerre S."/>
            <person name="Gnirke A."/>
            <person name="Goyette A."/>
            <person name="Graham J."/>
            <person name="Grandbois E."/>
            <person name="Gyaltsen K."/>
            <person name="Hafez N."/>
            <person name="Hagopian D."/>
            <person name="Hagos B."/>
            <person name="Hall J."/>
            <person name="Hatcher B."/>
            <person name="Heller A."/>
            <person name="Higgins H."/>
            <person name="Honan T."/>
            <person name="Horn A."/>
            <person name="Houde N."/>
            <person name="Hughes L."/>
            <person name="Hulme W."/>
            <person name="Husby E."/>
            <person name="Iliev I."/>
            <person name="Jaffe D."/>
            <person name="Jones C."/>
            <person name="Kamal M."/>
            <person name="Kamat A."/>
            <person name="Kamvysselis M."/>
            <person name="Karlsson E."/>
            <person name="Kells C."/>
            <person name="Kieu A."/>
            <person name="Kisner P."/>
            <person name="Kodira C."/>
            <person name="Kulbokas E."/>
            <person name="Labutti K."/>
            <person name="Lama D."/>
            <person name="Landers T."/>
            <person name="Leger J."/>
            <person name="Levine S."/>
            <person name="Lewis D."/>
            <person name="Lewis T."/>
            <person name="Lindblad-toh K."/>
            <person name="Liu X."/>
            <person name="Lokyitsang T."/>
            <person name="Lokyitsang Y."/>
            <person name="Lucien O."/>
            <person name="Lui A."/>
            <person name="Ma L.J."/>
            <person name="Mabbitt R."/>
            <person name="Macdonald J."/>
            <person name="Maclean C."/>
            <person name="Major J."/>
            <person name="Manning J."/>
            <person name="Marabella R."/>
            <person name="Maru K."/>
            <person name="Matthews C."/>
            <person name="Mauceli E."/>
            <person name="Mccarthy M."/>
            <person name="Mcdonough S."/>
            <person name="Mcghee T."/>
            <person name="Meldrim J."/>
            <person name="Meneus L."/>
            <person name="Mesirov J."/>
            <person name="Mihalev A."/>
            <person name="Mihova T."/>
            <person name="Mikkelsen T."/>
            <person name="Mlenga V."/>
            <person name="Moru K."/>
            <person name="Mozes J."/>
            <person name="Mulrain L."/>
            <person name="Munson G."/>
            <person name="Naylor J."/>
            <person name="Newes C."/>
            <person name="Nguyen C."/>
            <person name="Nguyen N."/>
            <person name="Nguyen T."/>
            <person name="Nicol R."/>
            <person name="Nielsen C."/>
            <person name="Nizzari M."/>
            <person name="Norbu C."/>
            <person name="Norbu N."/>
            <person name="O'donnell P."/>
            <person name="Okoawo O."/>
            <person name="O'leary S."/>
            <person name="Omotosho B."/>
            <person name="O'neill K."/>
            <person name="Osman S."/>
            <person name="Parker S."/>
            <person name="Perrin D."/>
            <person name="Phunkhang P."/>
            <person name="Piqani B."/>
            <person name="Purcell S."/>
            <person name="Rachupka T."/>
            <person name="Ramasamy U."/>
            <person name="Rameau R."/>
            <person name="Ray V."/>
            <person name="Raymond C."/>
            <person name="Retta R."/>
            <person name="Richardson S."/>
            <person name="Rise C."/>
            <person name="Rodriguez J."/>
            <person name="Rogers J."/>
            <person name="Rogov P."/>
            <person name="Rutman M."/>
            <person name="Schupbach R."/>
            <person name="Seaman C."/>
            <person name="Settipalli S."/>
            <person name="Sharpe T."/>
            <person name="Sheridan J."/>
            <person name="Sherpa N."/>
            <person name="Shi J."/>
            <person name="Smirnov S."/>
            <person name="Smith C."/>
            <person name="Sougnez C."/>
            <person name="Spencer B."/>
            <person name="Stalker J."/>
            <person name="Stange-thomann N."/>
            <person name="Stavropoulos S."/>
            <person name="Stetson K."/>
            <person name="Stone C."/>
            <person name="Stone S."/>
            <person name="Stubbs M."/>
            <person name="Talamas J."/>
            <person name="Tchuinga P."/>
            <person name="Tenzing P."/>
            <person name="Tesfaye S."/>
            <person name="Theodore J."/>
            <person name="Thoulutsang Y."/>
            <person name="Topham K."/>
            <person name="Towey S."/>
            <person name="Tsamla T."/>
            <person name="Tsomo N."/>
            <person name="Vallee D."/>
            <person name="Vassiliev H."/>
            <person name="Venkataraman V."/>
            <person name="Vinson J."/>
            <person name="Vo A."/>
            <person name="Wade C."/>
            <person name="Wang S."/>
            <person name="Wangchuk T."/>
            <person name="Wangdi T."/>
            <person name="Whittaker C."/>
            <person name="Wilkinson J."/>
            <person name="Wu Y."/>
            <person name="Wyman D."/>
            <person name="Yadav S."/>
            <person name="Yang S."/>
            <person name="Yang X."/>
            <person name="Yeager S."/>
            <person name="Yee E."/>
            <person name="Young G."/>
            <person name="Zainoun J."/>
            <person name="Zembeck L."/>
            <person name="Zimmer A."/>
            <person name="Zody M."/>
            <person name="Lander E."/>
        </authorList>
    </citation>
    <scope>NUCLEOTIDE SEQUENCE [LARGE SCALE GENOMIC DNA]</scope>
</reference>
<dbReference type="HOGENOM" id="CLU_1598211_0_0_1"/>
<evidence type="ECO:0000313" key="1">
    <source>
        <dbReference type="Ensembl" id="ENSCSAVP00000013397.1"/>
    </source>
</evidence>
<accession>H2Z735</accession>
<dbReference type="AlphaFoldDB" id="H2Z735"/>
<reference evidence="1" key="3">
    <citation type="submission" date="2025-09" db="UniProtKB">
        <authorList>
            <consortium name="Ensembl"/>
        </authorList>
    </citation>
    <scope>IDENTIFICATION</scope>
</reference>